<dbReference type="EMBL" id="WVHT01000008">
    <property type="protein sequence ID" value="MXV52488.1"/>
    <property type="molecule type" value="Genomic_DNA"/>
</dbReference>
<protein>
    <submittedName>
        <fullName evidence="1">Galactose oxidase</fullName>
    </submittedName>
</protein>
<dbReference type="Pfam" id="PF24996">
    <property type="entry name" value="NANM"/>
    <property type="match status" value="2"/>
</dbReference>
<keyword evidence="2" id="KW-1185">Reference proteome</keyword>
<dbReference type="InterPro" id="IPR015915">
    <property type="entry name" value="Kelch-typ_b-propeller"/>
</dbReference>
<dbReference type="Gene3D" id="2.120.10.80">
    <property type="entry name" value="Kelch-type beta propeller"/>
    <property type="match status" value="1"/>
</dbReference>
<dbReference type="AlphaFoldDB" id="A0A7K1YEP0"/>
<dbReference type="Proteomes" id="UP000466586">
    <property type="component" value="Unassembled WGS sequence"/>
</dbReference>
<accession>A0A7K1YEP0</accession>
<proteinExistence type="predicted"/>
<evidence type="ECO:0000313" key="1">
    <source>
        <dbReference type="EMBL" id="MXV52488.1"/>
    </source>
</evidence>
<dbReference type="InterPro" id="IPR056734">
    <property type="entry name" value="NANM"/>
</dbReference>
<reference evidence="1 2" key="1">
    <citation type="submission" date="2019-11" db="EMBL/GenBank/DDBJ databases">
        <title>Pedobacter sp. HMF7647 Genome sequencing and assembly.</title>
        <authorList>
            <person name="Kang H."/>
            <person name="Kim H."/>
            <person name="Joh K."/>
        </authorList>
    </citation>
    <scope>NUCLEOTIDE SEQUENCE [LARGE SCALE GENOMIC DNA]</scope>
    <source>
        <strain evidence="1 2">HMF7647</strain>
    </source>
</reference>
<gene>
    <name evidence="1" type="ORF">GS399_16050</name>
</gene>
<comment type="caution">
    <text evidence="1">The sequence shown here is derived from an EMBL/GenBank/DDBJ whole genome shotgun (WGS) entry which is preliminary data.</text>
</comment>
<dbReference type="SUPFAM" id="SSF117281">
    <property type="entry name" value="Kelch motif"/>
    <property type="match status" value="1"/>
</dbReference>
<evidence type="ECO:0000313" key="2">
    <source>
        <dbReference type="Proteomes" id="UP000466586"/>
    </source>
</evidence>
<dbReference type="PANTHER" id="PTHR45632">
    <property type="entry name" value="LD33804P"/>
    <property type="match status" value="1"/>
</dbReference>
<sequence>MDELAAVPDKFGFAGSFAGLSHGSLLVAGGANFPDGGAPWTGSKKVWTDKIFALDKPTGKWVLAGKLPQSMGYGVSISYDNKLICIGGSNAEGHLATVYAISYVSKKIIIEKWADLPQPLANSCGAVFNHKIYIAGGLLSPDAKSAASIFWSLNLSDPKTCQWQQLESWPGPARMLGVAGSVDKEGFFLFSGTNLEERNGTAHRHYLNDAYKYVPGKGWQRLADMPAATVAAPGPAFELNRNNLLIFGGDDGKLADSTAVLKDQHPGFSDHVLRYDIPANSWIDNIKLKTSKKPDAATNPNGSLWIPVTTTSVTWNNYVVFPCGEVRPAVRTPKLISLNLDQFNLIKF</sequence>
<organism evidence="1 2">
    <name type="scientific">Hufsiella arboris</name>
    <dbReference type="NCBI Taxonomy" id="2695275"/>
    <lineage>
        <taxon>Bacteria</taxon>
        <taxon>Pseudomonadati</taxon>
        <taxon>Bacteroidota</taxon>
        <taxon>Sphingobacteriia</taxon>
        <taxon>Sphingobacteriales</taxon>
        <taxon>Sphingobacteriaceae</taxon>
        <taxon>Hufsiella</taxon>
    </lineage>
</organism>
<name>A0A7K1YEP0_9SPHI</name>